<dbReference type="InterPro" id="IPR016166">
    <property type="entry name" value="FAD-bd_PCMH"/>
</dbReference>
<evidence type="ECO:0000256" key="19">
    <source>
        <dbReference type="ARBA" id="ARBA00049017"/>
    </source>
</evidence>
<keyword evidence="16" id="KW-0520">NAD</keyword>
<keyword evidence="11" id="KW-0479">Metal-binding</keyword>
<dbReference type="GO" id="GO:0005777">
    <property type="term" value="C:peroxisome"/>
    <property type="evidence" value="ECO:0007669"/>
    <property type="project" value="UniProtKB-SubCell"/>
</dbReference>
<evidence type="ECO:0000259" key="23">
    <source>
        <dbReference type="PROSITE" id="PS51387"/>
    </source>
</evidence>
<evidence type="ECO:0000256" key="8">
    <source>
        <dbReference type="ARBA" id="ARBA00022505"/>
    </source>
</evidence>
<keyword evidence="9" id="KW-0285">Flavoprotein</keyword>
<comment type="cofactor">
    <cofactor evidence="18">
        <name>[2Fe-2S] cluster</name>
        <dbReference type="ChEBI" id="CHEBI:190135"/>
    </cofactor>
</comment>
<dbReference type="Pfam" id="PF20256">
    <property type="entry name" value="MoCoBD_2"/>
    <property type="match status" value="3"/>
</dbReference>
<dbReference type="SUPFAM" id="SSF56003">
    <property type="entry name" value="Molybdenum cofactor-binding domain"/>
    <property type="match status" value="3"/>
</dbReference>
<dbReference type="SUPFAM" id="SSF47741">
    <property type="entry name" value="CO dehydrogenase ISP C-domain like"/>
    <property type="match status" value="3"/>
</dbReference>
<dbReference type="SUPFAM" id="SSF54665">
    <property type="entry name" value="CO dehydrogenase molybdoprotein N-domain-like"/>
    <property type="match status" value="3"/>
</dbReference>
<evidence type="ECO:0000313" key="25">
    <source>
        <dbReference type="Proteomes" id="UP000215335"/>
    </source>
</evidence>
<comment type="subunit">
    <text evidence="5">Homodimer.</text>
</comment>
<dbReference type="InterPro" id="IPR016208">
    <property type="entry name" value="Ald_Oxase/xanthine_DH-like"/>
</dbReference>
<comment type="similarity">
    <text evidence="4">Belongs to the xanthine dehydrogenase family.</text>
</comment>
<dbReference type="FunFam" id="3.90.1170.50:FF:000001">
    <property type="entry name" value="Aldehyde oxidase 1"/>
    <property type="match status" value="3"/>
</dbReference>
<dbReference type="Pfam" id="PF01315">
    <property type="entry name" value="Ald_Xan_dh_C"/>
    <property type="match status" value="3"/>
</dbReference>
<dbReference type="PROSITE" id="PS51085">
    <property type="entry name" value="2FE2S_FER_2"/>
    <property type="match status" value="3"/>
</dbReference>
<dbReference type="InterPro" id="IPR014307">
    <property type="entry name" value="Xanthine_DH_ssu"/>
</dbReference>
<dbReference type="Pfam" id="PF00941">
    <property type="entry name" value="FAD_binding_5"/>
    <property type="match status" value="3"/>
</dbReference>
<dbReference type="InterPro" id="IPR016167">
    <property type="entry name" value="FAD-bd_PCMH_sub1"/>
</dbReference>
<proteinExistence type="inferred from homology"/>
<evidence type="ECO:0000256" key="10">
    <source>
        <dbReference type="ARBA" id="ARBA00022714"/>
    </source>
</evidence>
<evidence type="ECO:0000256" key="13">
    <source>
        <dbReference type="ARBA" id="ARBA00023002"/>
    </source>
</evidence>
<evidence type="ECO:0000256" key="11">
    <source>
        <dbReference type="ARBA" id="ARBA00022723"/>
    </source>
</evidence>
<evidence type="ECO:0000256" key="1">
    <source>
        <dbReference type="ARBA" id="ARBA00001924"/>
    </source>
</evidence>
<dbReference type="Proteomes" id="UP000215335">
    <property type="component" value="Unassembled WGS sequence"/>
</dbReference>
<evidence type="ECO:0000256" key="16">
    <source>
        <dbReference type="ARBA" id="ARBA00023027"/>
    </source>
</evidence>
<dbReference type="InterPro" id="IPR000674">
    <property type="entry name" value="Ald_Oxase/Xan_DH_a/b"/>
</dbReference>
<evidence type="ECO:0000256" key="5">
    <source>
        <dbReference type="ARBA" id="ARBA00011738"/>
    </source>
</evidence>
<keyword evidence="14" id="KW-0408">Iron</keyword>
<evidence type="ECO:0000256" key="12">
    <source>
        <dbReference type="ARBA" id="ARBA00022827"/>
    </source>
</evidence>
<dbReference type="STRING" id="543379.A0A232FH45"/>
<gene>
    <name evidence="24" type="ORF">TSAR_015306</name>
</gene>
<name>A0A232FH45_9HYME</name>
<dbReference type="PROSITE" id="PS00197">
    <property type="entry name" value="2FE2S_FER_1"/>
    <property type="match status" value="3"/>
</dbReference>
<keyword evidence="13" id="KW-0560">Oxidoreductase</keyword>
<keyword evidence="25" id="KW-1185">Reference proteome</keyword>
<evidence type="ECO:0000313" key="24">
    <source>
        <dbReference type="EMBL" id="OXU29769.1"/>
    </source>
</evidence>
<accession>A0A232FH45</accession>
<dbReference type="InterPro" id="IPR036318">
    <property type="entry name" value="FAD-bd_PCMH-like_sf"/>
</dbReference>
<evidence type="ECO:0000256" key="17">
    <source>
        <dbReference type="ARBA" id="ARBA00023140"/>
    </source>
</evidence>
<dbReference type="InterPro" id="IPR036010">
    <property type="entry name" value="2Fe-2S_ferredoxin-like_sf"/>
</dbReference>
<evidence type="ECO:0000256" key="4">
    <source>
        <dbReference type="ARBA" id="ARBA00006849"/>
    </source>
</evidence>
<dbReference type="CDD" id="cd00207">
    <property type="entry name" value="fer2"/>
    <property type="match status" value="2"/>
</dbReference>
<comment type="catalytic activity">
    <reaction evidence="19">
        <text>xanthine + NAD(+) + H2O = urate + NADH + H(+)</text>
        <dbReference type="Rhea" id="RHEA:16669"/>
        <dbReference type="ChEBI" id="CHEBI:15377"/>
        <dbReference type="ChEBI" id="CHEBI:15378"/>
        <dbReference type="ChEBI" id="CHEBI:17712"/>
        <dbReference type="ChEBI" id="CHEBI:17775"/>
        <dbReference type="ChEBI" id="CHEBI:57540"/>
        <dbReference type="ChEBI" id="CHEBI:57945"/>
        <dbReference type="EC" id="1.17.1.4"/>
    </reaction>
</comment>
<evidence type="ECO:0000256" key="2">
    <source>
        <dbReference type="ARBA" id="ARBA00001974"/>
    </source>
</evidence>
<keyword evidence="15" id="KW-0411">Iron-sulfur</keyword>
<dbReference type="Gene3D" id="3.30.390.50">
    <property type="entry name" value="CO dehydrogenase flavoprotein, C-terminal domain"/>
    <property type="match status" value="3"/>
</dbReference>
<dbReference type="InterPro" id="IPR008274">
    <property type="entry name" value="AldOxase/xan_DH_MoCoBD1"/>
</dbReference>
<dbReference type="SUPFAM" id="SSF56176">
    <property type="entry name" value="FAD-binding/transporter-associated domain-like"/>
    <property type="match status" value="3"/>
</dbReference>
<dbReference type="SMART" id="SM01008">
    <property type="entry name" value="Ald_Xan_dh_C"/>
    <property type="match status" value="3"/>
</dbReference>
<dbReference type="GO" id="GO:0005506">
    <property type="term" value="F:iron ion binding"/>
    <property type="evidence" value="ECO:0007669"/>
    <property type="project" value="InterPro"/>
</dbReference>
<comment type="subcellular location">
    <subcellularLocation>
        <location evidence="3">Peroxisome</location>
    </subcellularLocation>
</comment>
<dbReference type="Gene3D" id="3.90.1170.50">
    <property type="entry name" value="Aldehyde oxidase/xanthine dehydrogenase, a/b hammerhead"/>
    <property type="match status" value="3"/>
</dbReference>
<dbReference type="InterPro" id="IPR001041">
    <property type="entry name" value="2Fe-2S_ferredoxin-type"/>
</dbReference>
<dbReference type="NCBIfam" id="TIGR02963">
    <property type="entry name" value="xanthine_xdhA"/>
    <property type="match status" value="3"/>
</dbReference>
<dbReference type="InterPro" id="IPR006058">
    <property type="entry name" value="2Fe2S_fd_BS"/>
</dbReference>
<dbReference type="GO" id="GO:0051537">
    <property type="term" value="F:2 iron, 2 sulfur cluster binding"/>
    <property type="evidence" value="ECO:0007669"/>
    <property type="project" value="UniProtKB-KW"/>
</dbReference>
<dbReference type="InterPro" id="IPR016169">
    <property type="entry name" value="FAD-bd_PCMH_sub2"/>
</dbReference>
<dbReference type="InterPro" id="IPR036856">
    <property type="entry name" value="Ald_Oxase/Xan_DH_a/b_sf"/>
</dbReference>
<feature type="domain" description="FAD-binding PCMH-type" evidence="23">
    <location>
        <begin position="262"/>
        <end position="448"/>
    </location>
</feature>
<dbReference type="Pfam" id="PF00111">
    <property type="entry name" value="Fer2"/>
    <property type="match status" value="3"/>
</dbReference>
<evidence type="ECO:0000256" key="21">
    <source>
        <dbReference type="ARBA" id="ARBA00053333"/>
    </source>
</evidence>
<protein>
    <recommendedName>
        <fullName evidence="7">Xanthine dehydrogenase</fullName>
        <ecNumber evidence="6">1.17.1.4</ecNumber>
    </recommendedName>
</protein>
<reference evidence="24 25" key="1">
    <citation type="journal article" date="2017" name="Curr. Biol.">
        <title>The Evolution of Venom by Co-option of Single-Copy Genes.</title>
        <authorList>
            <person name="Martinson E.O."/>
            <person name="Mrinalini"/>
            <person name="Kelkar Y.D."/>
            <person name="Chang C.H."/>
            <person name="Werren J.H."/>
        </authorList>
    </citation>
    <scope>NUCLEOTIDE SEQUENCE [LARGE SCALE GENOMIC DNA]</scope>
    <source>
        <strain evidence="24 25">Alberta</strain>
        <tissue evidence="24">Whole body</tissue>
    </source>
</reference>
<evidence type="ECO:0000256" key="3">
    <source>
        <dbReference type="ARBA" id="ARBA00004275"/>
    </source>
</evidence>
<comment type="cofactor">
    <cofactor evidence="1">
        <name>Mo-molybdopterin</name>
        <dbReference type="ChEBI" id="CHEBI:71302"/>
    </cofactor>
</comment>
<dbReference type="Pfam" id="PF01799">
    <property type="entry name" value="Fer2_2"/>
    <property type="match status" value="3"/>
</dbReference>
<dbReference type="PROSITE" id="PS51387">
    <property type="entry name" value="FAD_PCMH"/>
    <property type="match status" value="3"/>
</dbReference>
<dbReference type="InterPro" id="IPR005107">
    <property type="entry name" value="CO_DH_flav_C"/>
</dbReference>
<dbReference type="InterPro" id="IPR036683">
    <property type="entry name" value="CO_DH_flav_C_dom_sf"/>
</dbReference>
<dbReference type="Pfam" id="PF02738">
    <property type="entry name" value="MoCoBD_1"/>
    <property type="match status" value="3"/>
</dbReference>
<dbReference type="PROSITE" id="PS00559">
    <property type="entry name" value="MOLYBDOPTERIN_EUK"/>
    <property type="match status" value="3"/>
</dbReference>
<feature type="domain" description="2Fe-2S ferredoxin-type" evidence="22">
    <location>
        <begin position="31"/>
        <end position="118"/>
    </location>
</feature>
<dbReference type="Pfam" id="PF03450">
    <property type="entry name" value="CO_deh_flav_C"/>
    <property type="match status" value="3"/>
</dbReference>
<evidence type="ECO:0000256" key="14">
    <source>
        <dbReference type="ARBA" id="ARBA00023004"/>
    </source>
</evidence>
<dbReference type="PANTHER" id="PTHR45444">
    <property type="entry name" value="XANTHINE DEHYDROGENASE"/>
    <property type="match status" value="1"/>
</dbReference>
<organism evidence="24 25">
    <name type="scientific">Trichomalopsis sarcophagae</name>
    <dbReference type="NCBI Taxonomy" id="543379"/>
    <lineage>
        <taxon>Eukaryota</taxon>
        <taxon>Metazoa</taxon>
        <taxon>Ecdysozoa</taxon>
        <taxon>Arthropoda</taxon>
        <taxon>Hexapoda</taxon>
        <taxon>Insecta</taxon>
        <taxon>Pterygota</taxon>
        <taxon>Neoptera</taxon>
        <taxon>Endopterygota</taxon>
        <taxon>Hymenoptera</taxon>
        <taxon>Apocrita</taxon>
        <taxon>Proctotrupomorpha</taxon>
        <taxon>Chalcidoidea</taxon>
        <taxon>Pteromalidae</taxon>
        <taxon>Pteromalinae</taxon>
        <taxon>Trichomalopsis</taxon>
    </lineage>
</organism>
<dbReference type="InterPro" id="IPR002888">
    <property type="entry name" value="2Fe-2S-bd"/>
</dbReference>
<dbReference type="FunFam" id="3.30.43.10:FF:000001">
    <property type="entry name" value="Xanthine dehydrogenase/oxidase"/>
    <property type="match status" value="3"/>
</dbReference>
<feature type="domain" description="FAD-binding PCMH-type" evidence="23">
    <location>
        <begin position="2912"/>
        <end position="3098"/>
    </location>
</feature>
<dbReference type="Gene3D" id="1.10.150.120">
    <property type="entry name" value="[2Fe-2S]-binding domain"/>
    <property type="match status" value="3"/>
</dbReference>
<evidence type="ECO:0000256" key="7">
    <source>
        <dbReference type="ARBA" id="ARBA00019394"/>
    </source>
</evidence>
<dbReference type="FunFam" id="1.10.150.120:FF:000001">
    <property type="entry name" value="Aldehyde oxidase 1"/>
    <property type="match status" value="2"/>
</dbReference>
<dbReference type="Gene3D" id="3.30.43.10">
    <property type="entry name" value="Uridine Diphospho-n-acetylenolpyruvylglucosamine Reductase, domain 2"/>
    <property type="match status" value="3"/>
</dbReference>
<dbReference type="FunFam" id="3.30.390.50:FF:000001">
    <property type="entry name" value="Xanthine dehydrogenase oxidase"/>
    <property type="match status" value="3"/>
</dbReference>
<evidence type="ECO:0000256" key="6">
    <source>
        <dbReference type="ARBA" id="ARBA00013123"/>
    </source>
</evidence>
<feature type="domain" description="2Fe-2S ferredoxin-type" evidence="22">
    <location>
        <begin position="1336"/>
        <end position="1426"/>
    </location>
</feature>
<dbReference type="InterPro" id="IPR014309">
    <property type="entry name" value="Xanthine_DH_Mopterin-bd_su"/>
</dbReference>
<evidence type="ECO:0000256" key="15">
    <source>
        <dbReference type="ARBA" id="ARBA00023014"/>
    </source>
</evidence>
<dbReference type="InterPro" id="IPR002346">
    <property type="entry name" value="Mopterin_DH_FAD-bd"/>
</dbReference>
<dbReference type="Gene3D" id="3.30.365.10">
    <property type="entry name" value="Aldehyde oxidase/xanthine dehydrogenase, molybdopterin binding domain"/>
    <property type="match status" value="12"/>
</dbReference>
<keyword evidence="17" id="KW-0576">Peroxisome</keyword>
<evidence type="ECO:0000259" key="22">
    <source>
        <dbReference type="PROSITE" id="PS51085"/>
    </source>
</evidence>
<dbReference type="NCBIfam" id="TIGR02965">
    <property type="entry name" value="xanthine_xdhB"/>
    <property type="match status" value="1"/>
</dbReference>
<evidence type="ECO:0000256" key="18">
    <source>
        <dbReference type="ARBA" id="ARBA00034078"/>
    </source>
</evidence>
<dbReference type="FunFam" id="1.10.150.120:FF:000009">
    <property type="entry name" value="Aldehyde oxidase 6"/>
    <property type="match status" value="1"/>
</dbReference>
<dbReference type="SMART" id="SM01092">
    <property type="entry name" value="CO_deh_flav_C"/>
    <property type="match status" value="3"/>
</dbReference>
<dbReference type="FunFam" id="3.30.365.10:FF:000001">
    <property type="entry name" value="Xanthine dehydrogenase oxidase"/>
    <property type="match status" value="2"/>
</dbReference>
<dbReference type="InterPro" id="IPR037165">
    <property type="entry name" value="AldOxase/xan_DH_Mopterin-bd_sf"/>
</dbReference>
<dbReference type="PANTHER" id="PTHR45444:SF3">
    <property type="entry name" value="XANTHINE DEHYDROGENASE"/>
    <property type="match status" value="1"/>
</dbReference>
<feature type="domain" description="FAD-binding PCMH-type" evidence="23">
    <location>
        <begin position="1570"/>
        <end position="1756"/>
    </location>
</feature>
<evidence type="ECO:0000256" key="9">
    <source>
        <dbReference type="ARBA" id="ARBA00022630"/>
    </source>
</evidence>
<dbReference type="EMBL" id="NNAY01000242">
    <property type="protein sequence ID" value="OXU29769.1"/>
    <property type="molecule type" value="Genomic_DNA"/>
</dbReference>
<evidence type="ECO:0000256" key="20">
    <source>
        <dbReference type="ARBA" id="ARBA00049517"/>
    </source>
</evidence>
<dbReference type="GO" id="GO:0030151">
    <property type="term" value="F:molybdenum ion binding"/>
    <property type="evidence" value="ECO:0007669"/>
    <property type="project" value="InterPro"/>
</dbReference>
<dbReference type="InterPro" id="IPR036884">
    <property type="entry name" value="2Fe-2S-bd_dom_sf"/>
</dbReference>
<dbReference type="GO" id="GO:0043546">
    <property type="term" value="F:molybdopterin cofactor binding"/>
    <property type="evidence" value="ECO:0007669"/>
    <property type="project" value="InterPro"/>
</dbReference>
<dbReference type="InterPro" id="IPR046867">
    <property type="entry name" value="AldOxase/xan_DH_MoCoBD2"/>
</dbReference>
<dbReference type="FunFam" id="3.30.365.10:FF:000003">
    <property type="entry name" value="Aldehyde oxidase 1"/>
    <property type="match status" value="3"/>
</dbReference>
<dbReference type="SUPFAM" id="SSF54292">
    <property type="entry name" value="2Fe-2S ferredoxin-like"/>
    <property type="match status" value="3"/>
</dbReference>
<dbReference type="FunFam" id="3.30.365.10:FF:000004">
    <property type="entry name" value="Xanthine dehydrogenase oxidase"/>
    <property type="match status" value="3"/>
</dbReference>
<dbReference type="GO" id="GO:0004854">
    <property type="term" value="F:xanthine dehydrogenase activity"/>
    <property type="evidence" value="ECO:0007669"/>
    <property type="project" value="UniProtKB-EC"/>
</dbReference>
<comment type="cofactor">
    <cofactor evidence="2">
        <name>FAD</name>
        <dbReference type="ChEBI" id="CHEBI:57692"/>
    </cofactor>
</comment>
<comment type="function">
    <text evidence="21">Key enzyme in purine degradation. Catalyzes the oxidation of hypoxanthine to xanthine. Catalyzes the oxidation of xanthine to uric acid.</text>
</comment>
<keyword evidence="10" id="KW-0001">2Fe-2S</keyword>
<dbReference type="FunFam" id="3.30.465.10:FF:000004">
    <property type="entry name" value="Xanthine dehydrogenase/oxidase"/>
    <property type="match status" value="3"/>
</dbReference>
<sequence>MESHTYKEEIENELKANNDALNDTNSIKISNTLVFFVNGKEVRDSRVEPEWTLLCYLRNKLNLYGTKLGCAEGGCGACTVMVSRYDRKQDKIIHVAVNACLTPVCAMHGMAVTTVEGIGSTRTKLHPVQERIAKAHGSQCGFCTPGIVMSMYALLRTKPLPSIQDIEVAFQGNLCRCTGYRPIIEGYKTFTEEWEKSRLSRNDEGKDRTCAMGDACCRRVFTSEPQEVFDTNTFTPYDPSQEIIFPPKLQLSSEFDDEYFIMKGKEVTWYRPIHLREILALKQQYPNSKIIVGNTEVGVEVKFKHFVYPVLIQPIKIKELRDITELNDAMRIGAGVTLIEMEEALRHQIQTKPEEKTRIFDSIVGMLNWFAGKQIRNVAAIGGNIMTGSPISDMNPVLMAAGIKLNVCSLERGVRSITMDHSFFVGYRRNVVAPDEVLLSIEIPYSTPNQYFVSYKQAKRRDDDIAIVNLALNVFFEPGTSIVAKSYMAFGGMAPTTILARKSCEAMIGKKWNEQLVEAVTDSLVNELPLSGDAPGGMVLYRRSLTLSLFFKGFVCITKKLRINVNDVDPLPKELETAGEGFHFQAPKSSQYFQVVPKDQSSIDLIGRPIIHINAFKQATGEAIYCDDIPRITGELYLALVLSTKAHAKIVKIDPSQALAMEGVEAFLSAEDIPEKQRIIGHKCFDEEVFVSKIVTSQGQSLGAILAVDQITAQKAAKLVKVEYEELQPIIITIEDAIKHKSFFHEHPTVICNGDVDKVFAESDHVIEGEVRMGGQEHFYLETQASLANFREEGELELFSSTQNPTEIQKLTAHVLNLPISRINVRVKRIGGGFGGKETREALVALPVAIAAYKYRKPVRCMLDRDEDMMITGTRHPFLINYKVGFTKDGLITAAEICLYNNCGYSTDLSPAVLECAMFYVLNGYKVPVAKVSGYMCKTNLPSNTAFRGFGGPQGMFCAENIIRHIADYLGRDQVEISEKNLYREGDITFYNQPLIKCTLRRCWEECLFSANYKERVTEVNQFNKEHRYKKRGIAMVPVMFGIGYEVAFLNQGGALVHVYTDGSVLLNHGGVEMGQGLYTKMIQIASRILKVKPDKIYTAETGTDKVPNTIATAASLGSDLNGMAVLDACTKIMERIKYIIDDDPEGTWEDWVKRAYFDRVSLSATGYYRTPEIGYDFDTNSGRRFNYYTYGTACTEVELDCLTGDHEVLRSDVVMDLGESLNPAIDIGQVEGGFMQGYGLFTMEEMVYSPTGIVFSRGPGVYKIPSFTNIPREFNVSLLKASSNPRAVFSSKATGEPPLFLASSAFFGIKEAIRAARKDMGIHGYFRLDSPATAARIRMACVDQLTKKIKDCNIEPEWTLIYYLRNKLGLCGTKLGCSEGNCGACTVMISRFDRKNNKIIHLAANACLTPVCAMHGMAVTTVEGIGSTRKKLHPVQERLAKAHGSQCGFCTPGIVMSMYALLRSNPKPTMNDIDIAFQGNLCRCTGYRPIIEGLRTFTKEWEQSRMSKLKNHEEKLCALGNACCKKAFTSEPTALFDSKEFTPYDSSQEPIFPPSLQLSSNLDDEYLIISGKEVTWYRPTQLKKLLILKNQYPNAKIIVGNTEVGVEVKIKHLMYPVLIQSTAIKELKIIEEMNDGIKIGASVTLVEMESALRHQISTKHESRTRIFGSIVKMLHWFAGHQIRNVAAVGGNIMTGSPISDLNPIFLAVGTKLNLCSLNNGHRSVIMDNKFFLGYRRNIVAPDEVLLSIEIPFSTPNQYFVSYKQSKRRDDDITIVNMAMNVFFKPNTNIVQKINLTFGGMAPITVLAKKTCESLVGKNWDESILEAVTNNLVAELPLPGNAPGGMILYRRSLTLSLFFKGFISISKKLHKDIPHIAPVLKELESASEGFHYVPPKSSQYYQMVSKDQSSIDLIGRPLIHASAFKQASGEAIYCDDIPRITGELYLALVLSTSAHARITGIDNSKAVALDGVVAYFDAKDIPEHCRFVGPIIEDEEVFVSEKVTCHGQVIAAIVAVDQVTAQKAARMVKIDYEELQPVLLTIEDAIEAKSFLEKDGRSITKGNVDEAFTNVDHILEGEIRMGGQEHFYLETQCSIAIPKEHEMEIIASTQDLTEMQRLIAHVLDIPINRVTVRTKRLGGGFGGKESRSMLVALPVAIAAHSLQKPVRCILDRDEDMMITGTRHPFLFKYKVGFSNEGLIKVLEVYVYANAGCSWDLSGPAISRTMAHIENAYRIPAIRVIGYLCKTNLPSNTAFRGFGGPQGMFCAETIIRHIADYLDRDVVQLSEINLYKEGDITHYNQKLENCTMQRCWIECLAFSNYEQRLAAVQKFNSENRYKKKGITVIPTKFGIAFETLFLNQGGALVHIYTDGSVLLTHGGVEMGQGVHTKMIQVASRILKVHPDKILITETATDKVPNATATAASTGSDLNGMAIMEACNKIMQRIKYIIDANPEGTWESWIKKAYFDRVSLSATGFYRTPDIGYDFATNSGTLYDYFTYGVACSEVIIDSLTGDHQVLRTDIVMDLGESLNPAIDIGQVEGGFIQGYGLFTMEEMIYSPTGIVYSRGPGVYKIPGFADIPQEFNVSLLKGSSNPRAVYSSKAVGEPPLFLSSSIFFAIKDAIKAARKDMNLHEYFRFDSPATAARIRMACIDHFTKKMDSKKLQMNSGRESGDSAEEDCSVNGDSYQRSNISNVLVFYVNGKEVVDDDVDPAWTLLYYLLGLVGTKLGCAEGGCGACTVMISNHVAANACLTPVCAMHGMAVTTVEGIGSTRTRLHPVQERIAKAHGSQCGFCTPGIVMSMYSLLRTKPLPTMEDMEVAFQGNLCRCTGYRPIIEGFKTFTEEWEQSQRLSEMKKDEKKVCAMGDACCKKAFTSEPTEVFSSKEFLPYDPTQEPIFPPKLQLSAEYDEQYLILKGKEITWYRPTCLRDILTLKQQYPKAKIVVGNTEVGVEVKFKHFVYPVLILPNQVKEMREITELDDAMKIGASTTLVEMEDAFKNQMKIKPEHKTRIFKGAVEILHWFAGKQIRNVAAIGGNIMTGSPISDMNPVLMAAGIKLNLCSLERGYRSVTMDHTFFTGYRRNIVAQDEILVSIEVPFTLPNQYFVAYKQAKRRDDDIAIVNLALNVFFEPGTSVIQKAVMAFGGMAPTTVLAKKTCEAIVGRKWNSELVESVTNLLIEELPLSGDAPGGMILYRRSLTISLFFKGFVYITKQLRENVPDVEPLPKELESAGEGFHYVPPKSSQYYQVVPSALNSTDLVGKPIVHVSAMKQAAGEAVYLDDMPKIIGELYLAFVLSTRAYAKILKIDPSQALSVKGVVAYYDANDIPDHNRYVGPVLHDEEVFVSKEVTSQGQIIGAVVANDQLTAQKAARMVKVEYEDLQPVIISIEDAIREKSFFAGSGKSIVRGDVDKAFAECDHVIEGEARMGGQEHFYLETHCSFAIPREEDEIEIFCSTQHPSEIQKLVAHALGVQINRINVRVKRLGGGFGGKESRGQLVALPVAFAAHRLRKPVRCMLDRDEDMMITGTRHPFLYKYKVGFNNDGLLQAIEIHIYNNAGYSLDLSMSVLERAMFHFENAYKVPNARVYGYACKTNLPSNTAFRGFGGPQGMFAAEQMIRHVADYLGRDVVEISEMNLYKEGDTTHYHQKLENCTLKRCWDECLALSNYKERIEDVKKFNKQHRYRKRGFAVIPTKFGIAFTALFLNQGGALVHIYTDGSVLLSHGGTEMGQGLHTKMIQVASRVLRVKPEKIHIAETATDKVPNTSATAASAGSDLNGMAVLNACKEIMSRIQYIIDANPEGTWEDWIKTAYFDRVSLSATGFYRTPGIGYNFANNTGTPFNYYTYGASCAEVEIDCLTGDHQVLRSDIVMDLGESLNPAIDIGQVEGGFIQGQGLFTMEEMIYSPTGTIFSRGPGVYKIPGFADIPLEFNVSLLKGATNPRAVYSSKAVGEPPLFLASSIFFAIKEAIKASREEMGIRGYFRLDSPATSARIRMACVDPLTKKIGDGDGKKAWNVIP</sequence>
<comment type="catalytic activity">
    <reaction evidence="20">
        <text>hypoxanthine + NAD(+) + H2O = xanthine + NADH + H(+)</text>
        <dbReference type="Rhea" id="RHEA:24670"/>
        <dbReference type="ChEBI" id="CHEBI:15377"/>
        <dbReference type="ChEBI" id="CHEBI:15378"/>
        <dbReference type="ChEBI" id="CHEBI:17368"/>
        <dbReference type="ChEBI" id="CHEBI:17712"/>
        <dbReference type="ChEBI" id="CHEBI:57540"/>
        <dbReference type="ChEBI" id="CHEBI:57945"/>
        <dbReference type="EC" id="1.17.1.4"/>
    </reaction>
</comment>
<comment type="caution">
    <text evidence="24">The sequence shown here is derived from an EMBL/GenBank/DDBJ whole genome shotgun (WGS) entry which is preliminary data.</text>
</comment>
<dbReference type="EC" id="1.17.1.4" evidence="6"/>
<dbReference type="InterPro" id="IPR022407">
    <property type="entry name" value="OxRdtase_Mopterin_BS"/>
</dbReference>
<dbReference type="InterPro" id="IPR012675">
    <property type="entry name" value="Beta-grasp_dom_sf"/>
</dbReference>
<feature type="domain" description="2Fe-2S ferredoxin-type" evidence="22">
    <location>
        <begin position="2692"/>
        <end position="2767"/>
    </location>
</feature>
<dbReference type="SMR" id="A0A232FH45"/>
<dbReference type="OrthoDB" id="8300278at2759"/>
<dbReference type="Gene3D" id="3.10.20.30">
    <property type="match status" value="2"/>
</dbReference>
<keyword evidence="12" id="KW-0274">FAD</keyword>
<dbReference type="Gene3D" id="3.30.465.10">
    <property type="match status" value="3"/>
</dbReference>
<dbReference type="SUPFAM" id="SSF55447">
    <property type="entry name" value="CO dehydrogenase flavoprotein C-terminal domain-like"/>
    <property type="match status" value="3"/>
</dbReference>
<keyword evidence="8" id="KW-0500">Molybdenum</keyword>
<dbReference type="FunFam" id="3.10.20.30:FF:000015">
    <property type="entry name" value="Aldehyde oxidase 1"/>
    <property type="match status" value="2"/>
</dbReference>
<dbReference type="GO" id="GO:0071949">
    <property type="term" value="F:FAD binding"/>
    <property type="evidence" value="ECO:0007669"/>
    <property type="project" value="InterPro"/>
</dbReference>